<reference evidence="2 3" key="1">
    <citation type="submission" date="2019-07" db="EMBL/GenBank/DDBJ databases">
        <title>Whole genome shotgun sequence of Vibrio sagamiensis NBRC 104589.</title>
        <authorList>
            <person name="Hosoyama A."/>
            <person name="Uohara A."/>
            <person name="Ohji S."/>
            <person name="Ichikawa N."/>
        </authorList>
    </citation>
    <scope>NUCLEOTIDE SEQUENCE [LARGE SCALE GENOMIC DNA]</scope>
    <source>
        <strain evidence="2 3">NBRC 104589</strain>
    </source>
</reference>
<gene>
    <name evidence="2" type="ORF">VSA01S_10920</name>
</gene>
<dbReference type="Proteomes" id="UP000321922">
    <property type="component" value="Unassembled WGS sequence"/>
</dbReference>
<dbReference type="RefSeq" id="WP_039983859.1">
    <property type="nucleotide sequence ID" value="NZ_BAOJ01000335.1"/>
</dbReference>
<proteinExistence type="predicted"/>
<evidence type="ECO:0000313" key="2">
    <source>
        <dbReference type="EMBL" id="GEM74980.1"/>
    </source>
</evidence>
<protein>
    <submittedName>
        <fullName evidence="2">Uncharacterized protein</fullName>
    </submittedName>
</protein>
<name>A0A511QCF9_9VIBR</name>
<sequence>MKILKLSLITVSLLITLQKTATADEIRDITFERFSIDTQSVGPELYNNGRMQKPIKIKYKAYLYEPNGNQNTRKYIELTPAEERYYLKLAEFGETFPQSLSLLYPNFTTTQVRDFNYQMNLESPYSGEEEQTNQPYSLENQTSYETTVYLSYKGEDVRDYIGTINLCIFPNPERKDERGTPISGYPGTNCMENSANNFRTIRVIPGAYASYVEEGSLETNVLRTETIQEHTLCYTVENCNSLRYDSASDDVRHIMLYETQFSSVRPNHILQPIDGKQTHWLALGCTWDNVINEPADGWCNVAPGWDWYKTTGLFGNAKVFPHYSSRIGNRFVEAQYYDIAANKNRDGKYTVLGAKFALTNDNYLFVLWGPDGGWAGSSVDPRLNVSMEDNYGNRFRLEAEYIKENDYTRSPQREFIQLDHSTIKVTPIY</sequence>
<accession>A0A511QCF9</accession>
<feature type="signal peptide" evidence="1">
    <location>
        <begin position="1"/>
        <end position="23"/>
    </location>
</feature>
<comment type="caution">
    <text evidence="2">The sequence shown here is derived from an EMBL/GenBank/DDBJ whole genome shotgun (WGS) entry which is preliminary data.</text>
</comment>
<evidence type="ECO:0000313" key="3">
    <source>
        <dbReference type="Proteomes" id="UP000321922"/>
    </source>
</evidence>
<dbReference type="EMBL" id="BJXJ01000008">
    <property type="protein sequence ID" value="GEM74980.1"/>
    <property type="molecule type" value="Genomic_DNA"/>
</dbReference>
<evidence type="ECO:0000256" key="1">
    <source>
        <dbReference type="SAM" id="SignalP"/>
    </source>
</evidence>
<dbReference type="AlphaFoldDB" id="A0A511QCF9"/>
<organism evidence="2 3">
    <name type="scientific">Vibrio sagamiensis NBRC 104589</name>
    <dbReference type="NCBI Taxonomy" id="1219064"/>
    <lineage>
        <taxon>Bacteria</taxon>
        <taxon>Pseudomonadati</taxon>
        <taxon>Pseudomonadota</taxon>
        <taxon>Gammaproteobacteria</taxon>
        <taxon>Vibrionales</taxon>
        <taxon>Vibrionaceae</taxon>
        <taxon>Vibrio</taxon>
    </lineage>
</organism>
<feature type="chain" id="PRO_5021773185" evidence="1">
    <location>
        <begin position="24"/>
        <end position="429"/>
    </location>
</feature>
<keyword evidence="3" id="KW-1185">Reference proteome</keyword>
<keyword evidence="1" id="KW-0732">Signal</keyword>